<dbReference type="PANTHER" id="PTHR30085:SF6">
    <property type="entry name" value="ABC TRANSPORTER GLUTAMINE-BINDING PROTEIN GLNH"/>
    <property type="match status" value="1"/>
</dbReference>
<evidence type="ECO:0000256" key="1">
    <source>
        <dbReference type="ARBA" id="ARBA00010333"/>
    </source>
</evidence>
<evidence type="ECO:0000259" key="6">
    <source>
        <dbReference type="SMART" id="SM00062"/>
    </source>
</evidence>
<keyword evidence="3 5" id="KW-0732">Signal</keyword>
<dbReference type="PROSITE" id="PS51257">
    <property type="entry name" value="PROKAR_LIPOPROTEIN"/>
    <property type="match status" value="1"/>
</dbReference>
<reference evidence="8 9" key="1">
    <citation type="submission" date="2023-07" db="EMBL/GenBank/DDBJ databases">
        <title>Sequencing the genomes of 1000 actinobacteria strains.</title>
        <authorList>
            <person name="Klenk H.-P."/>
        </authorList>
    </citation>
    <scope>NUCLEOTIDE SEQUENCE [LARGE SCALE GENOMIC DNA]</scope>
    <source>
        <strain evidence="8 9">DSM 22966</strain>
    </source>
</reference>
<dbReference type="Gene3D" id="3.40.190.10">
    <property type="entry name" value="Periplasmic binding protein-like II"/>
    <property type="match status" value="2"/>
</dbReference>
<dbReference type="RefSeq" id="WP_310173766.1">
    <property type="nucleotide sequence ID" value="NZ_BAABHE010000001.1"/>
</dbReference>
<evidence type="ECO:0000256" key="3">
    <source>
        <dbReference type="ARBA" id="ARBA00022729"/>
    </source>
</evidence>
<comment type="caution">
    <text evidence="8">The sequence shown here is derived from an EMBL/GenBank/DDBJ whole genome shotgun (WGS) entry which is preliminary data.</text>
</comment>
<feature type="domain" description="Solute-binding protein family 3/N-terminal" evidence="6">
    <location>
        <begin position="45"/>
        <end position="272"/>
    </location>
</feature>
<dbReference type="SMART" id="SM00062">
    <property type="entry name" value="PBPb"/>
    <property type="match status" value="1"/>
</dbReference>
<dbReference type="EMBL" id="JAVDYJ010000001">
    <property type="protein sequence ID" value="MDR7347500.1"/>
    <property type="molecule type" value="Genomic_DNA"/>
</dbReference>
<comment type="similarity">
    <text evidence="1">Belongs to the bacterial solute-binding protein 3 family.</text>
</comment>
<evidence type="ECO:0000313" key="8">
    <source>
        <dbReference type="EMBL" id="MDR7347500.1"/>
    </source>
</evidence>
<keyword evidence="9" id="KW-1185">Reference proteome</keyword>
<keyword evidence="2" id="KW-0813">Transport</keyword>
<dbReference type="SUPFAM" id="SSF53850">
    <property type="entry name" value="Periplasmic binding protein-like II"/>
    <property type="match status" value="1"/>
</dbReference>
<evidence type="ECO:0000256" key="2">
    <source>
        <dbReference type="ARBA" id="ARBA00022448"/>
    </source>
</evidence>
<dbReference type="PANTHER" id="PTHR30085">
    <property type="entry name" value="AMINO ACID ABC TRANSPORTER PERMEASE"/>
    <property type="match status" value="1"/>
</dbReference>
<evidence type="ECO:0000256" key="5">
    <source>
        <dbReference type="SAM" id="SignalP"/>
    </source>
</evidence>
<sequence>MKTPWKKIAALGAAAALALSACSPGASEDAETDTEAEGNGGGGETITVGIKYDQPGLGFREGNNEPTGFDVDVAKAVLAEMGYEEDQIEWAEAPTPQRENMLENGQVDMIFATYSITEERAERVDFAGPYFMAGQDILVRVDDEEINGPEDLNGKNLCSVTGSTPAQNVRDTYADEVELVEQDGYSECLTFLQSGQVDAVTTDDIILAGLAASDEYAGEFKVVGEAFTEEPYGVGLPNGSTETCEQVNEAIQTLRDDGTIDELLAANTEGVDYEANAELNDNLELRECE</sequence>
<dbReference type="SMART" id="SM00079">
    <property type="entry name" value="PBPe"/>
    <property type="match status" value="1"/>
</dbReference>
<dbReference type="InterPro" id="IPR001320">
    <property type="entry name" value="Iontro_rcpt_C"/>
</dbReference>
<accession>A0ABU2B1M8</accession>
<organism evidence="8 9">
    <name type="scientific">Enteractinococcus fodinae</name>
    <dbReference type="NCBI Taxonomy" id="684663"/>
    <lineage>
        <taxon>Bacteria</taxon>
        <taxon>Bacillati</taxon>
        <taxon>Actinomycetota</taxon>
        <taxon>Actinomycetes</taxon>
        <taxon>Micrococcales</taxon>
        <taxon>Micrococcaceae</taxon>
    </lineage>
</organism>
<dbReference type="CDD" id="cd13690">
    <property type="entry name" value="PBP2_GluB"/>
    <property type="match status" value="1"/>
</dbReference>
<proteinExistence type="inferred from homology"/>
<feature type="region of interest" description="Disordered" evidence="4">
    <location>
        <begin position="25"/>
        <end position="46"/>
    </location>
</feature>
<feature type="domain" description="Ionotropic glutamate receptor C-terminal" evidence="7">
    <location>
        <begin position="45"/>
        <end position="266"/>
    </location>
</feature>
<dbReference type="Proteomes" id="UP001183794">
    <property type="component" value="Unassembled WGS sequence"/>
</dbReference>
<dbReference type="InterPro" id="IPR051455">
    <property type="entry name" value="Bact_solute-bind_prot3"/>
</dbReference>
<protein>
    <submittedName>
        <fullName evidence="8">Glutamate transport system substrate-binding protein</fullName>
    </submittedName>
</protein>
<feature type="signal peptide" evidence="5">
    <location>
        <begin position="1"/>
        <end position="26"/>
    </location>
</feature>
<dbReference type="InterPro" id="IPR001638">
    <property type="entry name" value="Solute-binding_3/MltF_N"/>
</dbReference>
<name>A0ABU2B1M8_9MICC</name>
<evidence type="ECO:0000259" key="7">
    <source>
        <dbReference type="SMART" id="SM00079"/>
    </source>
</evidence>
<feature type="chain" id="PRO_5047022233" evidence="5">
    <location>
        <begin position="27"/>
        <end position="289"/>
    </location>
</feature>
<evidence type="ECO:0000256" key="4">
    <source>
        <dbReference type="SAM" id="MobiDB-lite"/>
    </source>
</evidence>
<evidence type="ECO:0000313" key="9">
    <source>
        <dbReference type="Proteomes" id="UP001183794"/>
    </source>
</evidence>
<dbReference type="Pfam" id="PF00497">
    <property type="entry name" value="SBP_bac_3"/>
    <property type="match status" value="1"/>
</dbReference>
<gene>
    <name evidence="8" type="ORF">J2S62_001757</name>
</gene>